<dbReference type="GO" id="GO:0030435">
    <property type="term" value="P:sporulation resulting in formation of a cellular spore"/>
    <property type="evidence" value="ECO:0007669"/>
    <property type="project" value="UniProtKB-KW"/>
</dbReference>
<sequence>MGNPKRNSAHFRPAHTGAQPRDVKSNNGRKLADKTGKEPIADHG</sequence>
<dbReference type="RefSeq" id="WP_254759049.1">
    <property type="nucleotide sequence ID" value="NZ_JANCLT010000005.1"/>
</dbReference>
<organism evidence="3 4">
    <name type="scientific">Ectobacillus ponti</name>
    <dbReference type="NCBI Taxonomy" id="2961894"/>
    <lineage>
        <taxon>Bacteria</taxon>
        <taxon>Bacillati</taxon>
        <taxon>Bacillota</taxon>
        <taxon>Bacilli</taxon>
        <taxon>Bacillales</taxon>
        <taxon>Bacillaceae</taxon>
        <taxon>Ectobacillus</taxon>
    </lineage>
</organism>
<dbReference type="InterPro" id="IPR012612">
    <property type="entry name" value="SASP_SspN"/>
</dbReference>
<dbReference type="AlphaFoldDB" id="A0AA42BT57"/>
<protein>
    <submittedName>
        <fullName evidence="3">Acid-soluble spore protein N</fullName>
    </submittedName>
</protein>
<keyword evidence="1" id="KW-0749">Sporulation</keyword>
<evidence type="ECO:0000256" key="1">
    <source>
        <dbReference type="ARBA" id="ARBA00022969"/>
    </source>
</evidence>
<evidence type="ECO:0000313" key="4">
    <source>
        <dbReference type="Proteomes" id="UP001156102"/>
    </source>
</evidence>
<keyword evidence="4" id="KW-1185">Reference proteome</keyword>
<dbReference type="GO" id="GO:0030436">
    <property type="term" value="P:asexual sporulation"/>
    <property type="evidence" value="ECO:0007669"/>
    <property type="project" value="InterPro"/>
</dbReference>
<accession>A0AA42BT57</accession>
<evidence type="ECO:0000313" key="3">
    <source>
        <dbReference type="EMBL" id="MCP8969133.1"/>
    </source>
</evidence>
<comment type="caution">
    <text evidence="3">The sequence shown here is derived from an EMBL/GenBank/DDBJ whole genome shotgun (WGS) entry which is preliminary data.</text>
</comment>
<feature type="region of interest" description="Disordered" evidence="2">
    <location>
        <begin position="1"/>
        <end position="44"/>
    </location>
</feature>
<gene>
    <name evidence="3" type="ORF">NK662_11335</name>
</gene>
<reference evidence="3" key="1">
    <citation type="submission" date="2022-07" db="EMBL/GenBank/DDBJ databases">
        <authorList>
            <person name="Li W.-J."/>
            <person name="Deng Q.-Q."/>
        </authorList>
    </citation>
    <scope>NUCLEOTIDE SEQUENCE</scope>
    <source>
        <strain evidence="3">SYSU M60031</strain>
    </source>
</reference>
<name>A0AA42BT57_9BACI</name>
<feature type="compositionally biased region" description="Basic and acidic residues" evidence="2">
    <location>
        <begin position="30"/>
        <end position="44"/>
    </location>
</feature>
<dbReference type="Pfam" id="PF08177">
    <property type="entry name" value="SspN"/>
    <property type="match status" value="1"/>
</dbReference>
<dbReference type="EMBL" id="JANCLT010000005">
    <property type="protein sequence ID" value="MCP8969133.1"/>
    <property type="molecule type" value="Genomic_DNA"/>
</dbReference>
<evidence type="ECO:0000256" key="2">
    <source>
        <dbReference type="SAM" id="MobiDB-lite"/>
    </source>
</evidence>
<proteinExistence type="predicted"/>
<dbReference type="GO" id="GO:0042601">
    <property type="term" value="C:endospore-forming forespore"/>
    <property type="evidence" value="ECO:0007669"/>
    <property type="project" value="InterPro"/>
</dbReference>
<dbReference type="Proteomes" id="UP001156102">
    <property type="component" value="Unassembled WGS sequence"/>
</dbReference>